<accession>A0A2R4X204</accession>
<dbReference type="SUPFAM" id="SSF56104">
    <property type="entry name" value="SAICAR synthase-like"/>
    <property type="match status" value="1"/>
</dbReference>
<evidence type="ECO:0000256" key="4">
    <source>
        <dbReference type="ARBA" id="ARBA00022741"/>
    </source>
</evidence>
<dbReference type="Pfam" id="PF01259">
    <property type="entry name" value="SAICAR_synt"/>
    <property type="match status" value="1"/>
</dbReference>
<dbReference type="PANTHER" id="PTHR43700:SF1">
    <property type="entry name" value="PHOSPHORIBOSYLAMINOIMIDAZOLE-SUCCINOCARBOXAMIDE SYNTHASE"/>
    <property type="match status" value="1"/>
</dbReference>
<dbReference type="Gene3D" id="3.30.200.20">
    <property type="entry name" value="Phosphorylase Kinase, domain 1"/>
    <property type="match status" value="1"/>
</dbReference>
<keyword evidence="9" id="KW-1185">Reference proteome</keyword>
<keyword evidence="4" id="KW-0547">Nucleotide-binding</keyword>
<keyword evidence="3 8" id="KW-0436">Ligase</keyword>
<dbReference type="KEGG" id="harc:HARCEL1_08855"/>
<keyword evidence="6" id="KW-0067">ATP-binding</keyword>
<dbReference type="UniPathway" id="UPA00074">
    <property type="reaction ID" value="UER00131"/>
</dbReference>
<evidence type="ECO:0000313" key="9">
    <source>
        <dbReference type="Proteomes" id="UP000244727"/>
    </source>
</evidence>
<comment type="pathway">
    <text evidence="1">Purine metabolism; IMP biosynthesis via de novo pathway; 5-amino-1-(5-phospho-D-ribosyl)imidazole-4-carboxamide from 5-amino-1-(5-phospho-D-ribosyl)imidazole-4-carboxylate: step 1/2.</text>
</comment>
<evidence type="ECO:0000256" key="5">
    <source>
        <dbReference type="ARBA" id="ARBA00022755"/>
    </source>
</evidence>
<dbReference type="AlphaFoldDB" id="A0A2R4X204"/>
<keyword evidence="5" id="KW-0658">Purine biosynthesis</keyword>
<feature type="domain" description="SAICAR synthetase/ADE2 N-terminal" evidence="7">
    <location>
        <begin position="23"/>
        <end position="275"/>
    </location>
</feature>
<gene>
    <name evidence="8" type="ORF">HARCEL1_08855</name>
</gene>
<dbReference type="InterPro" id="IPR028923">
    <property type="entry name" value="SAICAR_synt/ADE2_N"/>
</dbReference>
<dbReference type="Proteomes" id="UP000244727">
    <property type="component" value="Chromosome"/>
</dbReference>
<dbReference type="GO" id="GO:0004639">
    <property type="term" value="F:phosphoribosylaminoimidazolesuccinocarboxamide synthase activity"/>
    <property type="evidence" value="ECO:0007669"/>
    <property type="project" value="UniProtKB-EC"/>
</dbReference>
<evidence type="ECO:0000313" key="8">
    <source>
        <dbReference type="EMBL" id="AWB27811.1"/>
    </source>
</evidence>
<dbReference type="EC" id="6.3.2.6" evidence="2"/>
<evidence type="ECO:0000259" key="7">
    <source>
        <dbReference type="Pfam" id="PF01259"/>
    </source>
</evidence>
<dbReference type="EMBL" id="CP028858">
    <property type="protein sequence ID" value="AWB27811.1"/>
    <property type="molecule type" value="Genomic_DNA"/>
</dbReference>
<reference evidence="8 9" key="1">
    <citation type="submission" date="2018-04" db="EMBL/GenBank/DDBJ databases">
        <title>Halococcoides cellulosivorans gen. nov., sp. nov., an extremely halophilic cellulose-utilizing haloarchaeon from hypersaline lakes.</title>
        <authorList>
            <person name="Sorokin D.Y."/>
            <person name="Toshchakov S.V."/>
            <person name="Samarov N.I."/>
            <person name="Korzhenkov A."/>
            <person name="Kublanov I.V."/>
        </authorList>
    </citation>
    <scope>NUCLEOTIDE SEQUENCE [LARGE SCALE GENOMIC DNA]</scope>
    <source>
        <strain evidence="8 9">HArcel1</strain>
    </source>
</reference>
<evidence type="ECO:0000256" key="3">
    <source>
        <dbReference type="ARBA" id="ARBA00022598"/>
    </source>
</evidence>
<dbReference type="Gene3D" id="3.30.470.20">
    <property type="entry name" value="ATP-grasp fold, B domain"/>
    <property type="match status" value="1"/>
</dbReference>
<sequence>MTSVKSVRIDREPSADGLGRGAFLFSDAYSVFDWGEMPDAIPGKGASLCTMGASNFEHLEHEGVPTHYLGVGPDAVPLADALDAGRAPTEMALQIARVPDLPFADGSYDYSAFHDAAGEQFVVPLEIVFRRTVPPGSSLRSRTDPADHGLDVANWPDETVVLPEPVVEFSTKYEEQDRYLDRSEADRIAGPASIDVLEQRAREVEAVVTDQAEQAGWTHADGKIECVYSGGDVLVADVAGTFDENRFLADGVQLSKEFLRQHYRRTQPAWVEAVKTAKDEAAERGVADWRSLCDVDPDPLPADLRDLASDLYRGGANAYCDRSIFDAPPIEGTIDTIAEL</sequence>
<dbReference type="RefSeq" id="WP_108382533.1">
    <property type="nucleotide sequence ID" value="NZ_CP028858.1"/>
</dbReference>
<evidence type="ECO:0000256" key="6">
    <source>
        <dbReference type="ARBA" id="ARBA00022840"/>
    </source>
</evidence>
<protein>
    <recommendedName>
        <fullName evidence="2">phosphoribosylaminoimidazolesuccinocarboxamide synthase</fullName>
        <ecNumber evidence="2">6.3.2.6</ecNumber>
    </recommendedName>
</protein>
<proteinExistence type="predicted"/>
<evidence type="ECO:0000256" key="1">
    <source>
        <dbReference type="ARBA" id="ARBA00004672"/>
    </source>
</evidence>
<organism evidence="8 9">
    <name type="scientific">Halococcoides cellulosivorans</name>
    <dbReference type="NCBI Taxonomy" id="1679096"/>
    <lineage>
        <taxon>Archaea</taxon>
        <taxon>Methanobacteriati</taxon>
        <taxon>Methanobacteriota</taxon>
        <taxon>Stenosarchaea group</taxon>
        <taxon>Halobacteria</taxon>
        <taxon>Halobacteriales</taxon>
        <taxon>Haloarculaceae</taxon>
        <taxon>Halococcoides</taxon>
    </lineage>
</organism>
<evidence type="ECO:0000256" key="2">
    <source>
        <dbReference type="ARBA" id="ARBA00012217"/>
    </source>
</evidence>
<dbReference type="GO" id="GO:0006189">
    <property type="term" value="P:'de novo' IMP biosynthetic process"/>
    <property type="evidence" value="ECO:0007669"/>
    <property type="project" value="UniProtKB-UniPathway"/>
</dbReference>
<dbReference type="GO" id="GO:0005524">
    <property type="term" value="F:ATP binding"/>
    <property type="evidence" value="ECO:0007669"/>
    <property type="project" value="UniProtKB-KW"/>
</dbReference>
<name>A0A2R4X204_9EURY</name>
<dbReference type="PANTHER" id="PTHR43700">
    <property type="entry name" value="PHOSPHORIBOSYLAMINOIMIDAZOLE-SUCCINOCARBOXAMIDE SYNTHASE"/>
    <property type="match status" value="1"/>
</dbReference>
<dbReference type="GeneID" id="36512612"/>
<dbReference type="GO" id="GO:0005737">
    <property type="term" value="C:cytoplasm"/>
    <property type="evidence" value="ECO:0007669"/>
    <property type="project" value="TreeGrafter"/>
</dbReference>